<evidence type="ECO:0000256" key="4">
    <source>
        <dbReference type="ARBA" id="ARBA00022519"/>
    </source>
</evidence>
<dbReference type="AlphaFoldDB" id="A0A3P8JDM5"/>
<feature type="transmembrane region" description="Helical" evidence="8">
    <location>
        <begin position="241"/>
        <end position="266"/>
    </location>
</feature>
<dbReference type="GO" id="GO:0005886">
    <property type="term" value="C:plasma membrane"/>
    <property type="evidence" value="ECO:0007669"/>
    <property type="project" value="UniProtKB-SubCell"/>
</dbReference>
<gene>
    <name evidence="10" type="primary">gsiD_2</name>
    <name evidence="10" type="ORF">NCTC13098_01167</name>
</gene>
<dbReference type="RefSeq" id="WP_095099067.1">
    <property type="nucleotide sequence ID" value="NZ_JABXGE010000015.1"/>
</dbReference>
<evidence type="ECO:0000256" key="2">
    <source>
        <dbReference type="ARBA" id="ARBA00022448"/>
    </source>
</evidence>
<accession>A0A3P8JDM5</accession>
<dbReference type="SUPFAM" id="SSF161098">
    <property type="entry name" value="MetI-like"/>
    <property type="match status" value="1"/>
</dbReference>
<dbReference type="PANTHER" id="PTHR43386">
    <property type="entry name" value="OLIGOPEPTIDE TRANSPORT SYSTEM PERMEASE PROTEIN APPC"/>
    <property type="match status" value="1"/>
</dbReference>
<evidence type="ECO:0000256" key="5">
    <source>
        <dbReference type="ARBA" id="ARBA00022692"/>
    </source>
</evidence>
<evidence type="ECO:0000259" key="9">
    <source>
        <dbReference type="PROSITE" id="PS50928"/>
    </source>
</evidence>
<reference evidence="10 11" key="1">
    <citation type="submission" date="2018-12" db="EMBL/GenBank/DDBJ databases">
        <authorList>
            <consortium name="Pathogen Informatics"/>
        </authorList>
    </citation>
    <scope>NUCLEOTIDE SEQUENCE [LARGE SCALE GENOMIC DNA]</scope>
    <source>
        <strain evidence="10 11">NCTC13098</strain>
    </source>
</reference>
<evidence type="ECO:0000313" key="11">
    <source>
        <dbReference type="Proteomes" id="UP000274346"/>
    </source>
</evidence>
<comment type="subcellular location">
    <subcellularLocation>
        <location evidence="1">Cell inner membrane</location>
        <topology evidence="1">Multi-pass membrane protein</topology>
    </subcellularLocation>
    <subcellularLocation>
        <location evidence="8">Cell membrane</location>
        <topology evidence="8">Multi-pass membrane protein</topology>
    </subcellularLocation>
</comment>
<feature type="domain" description="ABC transmembrane type-1" evidence="9">
    <location>
        <begin position="81"/>
        <end position="267"/>
    </location>
</feature>
<feature type="transmembrane region" description="Helical" evidence="8">
    <location>
        <begin position="116"/>
        <end position="136"/>
    </location>
</feature>
<dbReference type="CDD" id="cd06261">
    <property type="entry name" value="TM_PBP2"/>
    <property type="match status" value="1"/>
</dbReference>
<dbReference type="InterPro" id="IPR035906">
    <property type="entry name" value="MetI-like_sf"/>
</dbReference>
<keyword evidence="2 8" id="KW-0813">Transport</keyword>
<feature type="transmembrane region" description="Helical" evidence="8">
    <location>
        <begin position="80"/>
        <end position="104"/>
    </location>
</feature>
<dbReference type="Pfam" id="PF00528">
    <property type="entry name" value="BPD_transp_1"/>
    <property type="match status" value="1"/>
</dbReference>
<evidence type="ECO:0000256" key="8">
    <source>
        <dbReference type="RuleBase" id="RU363032"/>
    </source>
</evidence>
<keyword evidence="5 8" id="KW-0812">Transmembrane</keyword>
<organism evidence="10 11">
    <name type="scientific">Raoultella terrigena</name>
    <name type="common">Klebsiella terrigena</name>
    <dbReference type="NCBI Taxonomy" id="577"/>
    <lineage>
        <taxon>Bacteria</taxon>
        <taxon>Pseudomonadati</taxon>
        <taxon>Pseudomonadota</taxon>
        <taxon>Gammaproteobacteria</taxon>
        <taxon>Enterobacterales</taxon>
        <taxon>Enterobacteriaceae</taxon>
        <taxon>Klebsiella/Raoultella group</taxon>
        <taxon>Raoultella</taxon>
    </lineage>
</organism>
<dbReference type="GO" id="GO:0055085">
    <property type="term" value="P:transmembrane transport"/>
    <property type="evidence" value="ECO:0007669"/>
    <property type="project" value="InterPro"/>
</dbReference>
<dbReference type="Pfam" id="PF12911">
    <property type="entry name" value="OppC_N"/>
    <property type="match status" value="1"/>
</dbReference>
<evidence type="ECO:0000256" key="6">
    <source>
        <dbReference type="ARBA" id="ARBA00022989"/>
    </source>
</evidence>
<keyword evidence="3" id="KW-1003">Cell membrane</keyword>
<evidence type="ECO:0000256" key="7">
    <source>
        <dbReference type="ARBA" id="ARBA00023136"/>
    </source>
</evidence>
<evidence type="ECO:0000256" key="3">
    <source>
        <dbReference type="ARBA" id="ARBA00022475"/>
    </source>
</evidence>
<protein>
    <submittedName>
        <fullName evidence="10">Glutathione transport system permease protein gsiD</fullName>
    </submittedName>
</protein>
<keyword evidence="6 8" id="KW-1133">Transmembrane helix</keyword>
<evidence type="ECO:0000256" key="1">
    <source>
        <dbReference type="ARBA" id="ARBA00004429"/>
    </source>
</evidence>
<feature type="transmembrane region" description="Helical" evidence="8">
    <location>
        <begin position="142"/>
        <end position="160"/>
    </location>
</feature>
<feature type="transmembrane region" description="Helical" evidence="8">
    <location>
        <begin position="198"/>
        <end position="221"/>
    </location>
</feature>
<dbReference type="InterPro" id="IPR025966">
    <property type="entry name" value="OppC_N"/>
</dbReference>
<sequence>MTTTLFLRRLSRHGLALFGLFILLTALLVSLLAPWLSPYDPLASFDGLRLAPPGTPGHLLGLDNQGRDVLSRIIWGGRSLLTASVLPIIFAALISLALGMLAGFRASAFSELIMRSMDMLFAFPMVLLAIGLSAVLGSGYPTLIITLICSVIPYLTRVVYRDTRAEAAKEYVEALRAQGASTVDILFREILPNVATPLLVYTTSLLGGMVVFLAGLSFLGLGVQPPQADWGRMVGEGAQMMILGAPHVATAPALAIVLLSLAFNWLGDGLRDLLDPYQ</sequence>
<keyword evidence="7 8" id="KW-0472">Membrane</keyword>
<proteinExistence type="inferred from homology"/>
<comment type="similarity">
    <text evidence="8">Belongs to the binding-protein-dependent transport system permease family.</text>
</comment>
<dbReference type="Proteomes" id="UP000274346">
    <property type="component" value="Chromosome"/>
</dbReference>
<dbReference type="PANTHER" id="PTHR43386:SF25">
    <property type="entry name" value="PEPTIDE ABC TRANSPORTER PERMEASE PROTEIN"/>
    <property type="match status" value="1"/>
</dbReference>
<dbReference type="InterPro" id="IPR050366">
    <property type="entry name" value="BP-dependent_transpt_permease"/>
</dbReference>
<dbReference type="KEGG" id="rtg:NCTC13098_01167"/>
<dbReference type="PROSITE" id="PS50928">
    <property type="entry name" value="ABC_TM1"/>
    <property type="match status" value="1"/>
</dbReference>
<dbReference type="Gene3D" id="1.10.3720.10">
    <property type="entry name" value="MetI-like"/>
    <property type="match status" value="1"/>
</dbReference>
<dbReference type="EMBL" id="LR131271">
    <property type="protein sequence ID" value="VDR24868.1"/>
    <property type="molecule type" value="Genomic_DNA"/>
</dbReference>
<name>A0A3P8JDM5_RAOTE</name>
<evidence type="ECO:0000313" key="10">
    <source>
        <dbReference type="EMBL" id="VDR24868.1"/>
    </source>
</evidence>
<feature type="transmembrane region" description="Helical" evidence="8">
    <location>
        <begin position="15"/>
        <end position="36"/>
    </location>
</feature>
<keyword evidence="4" id="KW-0997">Cell inner membrane</keyword>
<dbReference type="InterPro" id="IPR000515">
    <property type="entry name" value="MetI-like"/>
</dbReference>